<name>A0A1M6P4S5_PSETH</name>
<keyword evidence="3" id="KW-0547">Nucleotide-binding</keyword>
<accession>A0A1M6P4S5</accession>
<organism evidence="7 8">
    <name type="scientific">Pseudonocardia thermophila</name>
    <dbReference type="NCBI Taxonomy" id="1848"/>
    <lineage>
        <taxon>Bacteria</taxon>
        <taxon>Bacillati</taxon>
        <taxon>Actinomycetota</taxon>
        <taxon>Actinomycetes</taxon>
        <taxon>Pseudonocardiales</taxon>
        <taxon>Pseudonocardiaceae</taxon>
        <taxon>Pseudonocardia</taxon>
    </lineage>
</organism>
<gene>
    <name evidence="7" type="ORF">SAMN05443637_10247</name>
</gene>
<dbReference type="GO" id="GO:0005524">
    <property type="term" value="F:ATP binding"/>
    <property type="evidence" value="ECO:0007669"/>
    <property type="project" value="UniProtKB-KW"/>
</dbReference>
<evidence type="ECO:0000313" key="7">
    <source>
        <dbReference type="EMBL" id="SHK02931.1"/>
    </source>
</evidence>
<reference evidence="7 8" key="1">
    <citation type="submission" date="2016-11" db="EMBL/GenBank/DDBJ databases">
        <authorList>
            <person name="Jaros S."/>
            <person name="Januszkiewicz K."/>
            <person name="Wedrychowicz H."/>
        </authorList>
    </citation>
    <scope>NUCLEOTIDE SEQUENCE [LARGE SCALE GENOMIC DNA]</scope>
    <source>
        <strain evidence="7 8">DSM 43832</strain>
    </source>
</reference>
<dbReference type="EMBL" id="FRAP01000002">
    <property type="protein sequence ID" value="SHK02931.1"/>
    <property type="molecule type" value="Genomic_DNA"/>
</dbReference>
<dbReference type="InterPro" id="IPR003593">
    <property type="entry name" value="AAA+_ATPase"/>
</dbReference>
<dbReference type="Gene3D" id="3.40.50.300">
    <property type="entry name" value="P-loop containing nucleotide triphosphate hydrolases"/>
    <property type="match status" value="1"/>
</dbReference>
<comment type="similarity">
    <text evidence="1">Belongs to the ABC transporter superfamily.</text>
</comment>
<dbReference type="InterPro" id="IPR027417">
    <property type="entry name" value="P-loop_NTPase"/>
</dbReference>
<dbReference type="SUPFAM" id="SSF52540">
    <property type="entry name" value="P-loop containing nucleoside triphosphate hydrolases"/>
    <property type="match status" value="1"/>
</dbReference>
<evidence type="ECO:0000256" key="1">
    <source>
        <dbReference type="ARBA" id="ARBA00005417"/>
    </source>
</evidence>
<dbReference type="GO" id="GO:0015658">
    <property type="term" value="F:branched-chain amino acid transmembrane transporter activity"/>
    <property type="evidence" value="ECO:0007669"/>
    <property type="project" value="TreeGrafter"/>
</dbReference>
<proteinExistence type="inferred from homology"/>
<keyword evidence="5" id="KW-0029">Amino-acid transport</keyword>
<dbReference type="InterPro" id="IPR052156">
    <property type="entry name" value="BCAA_Transport_ATP-bd_LivF"/>
</dbReference>
<keyword evidence="8" id="KW-1185">Reference proteome</keyword>
<evidence type="ECO:0000256" key="4">
    <source>
        <dbReference type="ARBA" id="ARBA00022840"/>
    </source>
</evidence>
<evidence type="ECO:0000256" key="5">
    <source>
        <dbReference type="ARBA" id="ARBA00022970"/>
    </source>
</evidence>
<evidence type="ECO:0000256" key="2">
    <source>
        <dbReference type="ARBA" id="ARBA00022448"/>
    </source>
</evidence>
<dbReference type="PANTHER" id="PTHR43820">
    <property type="entry name" value="HIGH-AFFINITY BRANCHED-CHAIN AMINO ACID TRANSPORT ATP-BINDING PROTEIN LIVF"/>
    <property type="match status" value="1"/>
</dbReference>
<evidence type="ECO:0000259" key="6">
    <source>
        <dbReference type="PROSITE" id="PS50893"/>
    </source>
</evidence>
<protein>
    <submittedName>
        <fullName evidence="7">Amino acid/amide ABC transporter ATP-binding protein 2, HAAT family</fullName>
    </submittedName>
</protein>
<keyword evidence="4 7" id="KW-0067">ATP-binding</keyword>
<dbReference type="SMART" id="SM00382">
    <property type="entry name" value="AAA"/>
    <property type="match status" value="1"/>
</dbReference>
<dbReference type="Proteomes" id="UP000184363">
    <property type="component" value="Unassembled WGS sequence"/>
</dbReference>
<dbReference type="Pfam" id="PF00005">
    <property type="entry name" value="ABC_tran"/>
    <property type="match status" value="1"/>
</dbReference>
<keyword evidence="2" id="KW-0813">Transport</keyword>
<evidence type="ECO:0000313" key="8">
    <source>
        <dbReference type="Proteomes" id="UP000184363"/>
    </source>
</evidence>
<dbReference type="GO" id="GO:0016887">
    <property type="term" value="F:ATP hydrolysis activity"/>
    <property type="evidence" value="ECO:0007669"/>
    <property type="project" value="InterPro"/>
</dbReference>
<dbReference type="GO" id="GO:0015807">
    <property type="term" value="P:L-amino acid transport"/>
    <property type="evidence" value="ECO:0007669"/>
    <property type="project" value="TreeGrafter"/>
</dbReference>
<dbReference type="PANTHER" id="PTHR43820:SF4">
    <property type="entry name" value="HIGH-AFFINITY BRANCHED-CHAIN AMINO ACID TRANSPORT ATP-BINDING PROTEIN LIVF"/>
    <property type="match status" value="1"/>
</dbReference>
<dbReference type="PROSITE" id="PS50893">
    <property type="entry name" value="ABC_TRANSPORTER_2"/>
    <property type="match status" value="1"/>
</dbReference>
<dbReference type="InterPro" id="IPR003439">
    <property type="entry name" value="ABC_transporter-like_ATP-bd"/>
</dbReference>
<dbReference type="STRING" id="1848.SAMN05443637_10247"/>
<sequence>MVEGLRAGYGRIEIVHGIDLRVEPGEVVALLGPNGAGKTTALLTITEHLHPFGGQVRIGGTRLTGGPHRIARAGIGLVAERSVFASLTAEANLALGVGGVAAAVELFPELGPLLPRRAGMLSGGEQQILALARALAARPRFLLLDEVSAGLAPLVVERLFGAARQAARERGVGILLVEQQVRRALTVADRGYVLQRGVVVAEGPAAELRAAFEHTASTGTGALYPS</sequence>
<feature type="domain" description="ABC transporter" evidence="6">
    <location>
        <begin position="5"/>
        <end position="221"/>
    </location>
</feature>
<dbReference type="AlphaFoldDB" id="A0A1M6P4S5"/>
<evidence type="ECO:0000256" key="3">
    <source>
        <dbReference type="ARBA" id="ARBA00022741"/>
    </source>
</evidence>